<accession>A0A1G4NSY7</accession>
<dbReference type="PIRSF" id="PIRSF000728">
    <property type="entry name" value="NAGK"/>
    <property type="match status" value="1"/>
</dbReference>
<name>A0A1G4NSY7_9FLOR</name>
<feature type="domain" description="Aspartate/glutamate/uridylate kinase" evidence="9">
    <location>
        <begin position="23"/>
        <end position="258"/>
    </location>
</feature>
<dbReference type="InterPro" id="IPR037528">
    <property type="entry name" value="ArgB"/>
</dbReference>
<dbReference type="AlphaFoldDB" id="A0A1G4NSY7"/>
<keyword evidence="7 8" id="KW-0067">ATP-binding</keyword>
<sequence>MNDSTHIKLLNQILPFILKIKNKTIVIKYGGSAMKDPQLTQQVVENITLLIKFGINIIIVHGGGPIINYWLEKSQIEPKFHNGLRITDPDTMEIVEMVLVGKVNKNLVTLLNKHNCKAIGLSGKDANLIIANPLEPNSNSRVGQVQFINIELINLLIRNNYTPIISPVASSITGLSYNINADTVAGEIARALNAEMLIMLTDTPGILLDPKDLSSIINHLKKDKVLELINNKVIQGGMLPKVESCIKALSEGVNCVKIIDGRVPNSILISLLIDNNFGTSITI</sequence>
<comment type="pathway">
    <text evidence="1 8">Amino-acid biosynthesis; L-arginine biosynthesis; N(2)-acetyl-L-ornithine from L-glutamate: step 2/4.</text>
</comment>
<keyword evidence="3 8" id="KW-0028">Amino-acid biosynthesis</keyword>
<comment type="catalytic activity">
    <reaction evidence="8">
        <text>N-acetyl-L-glutamate + ATP = N-acetyl-L-glutamyl 5-phosphate + ADP</text>
        <dbReference type="Rhea" id="RHEA:14629"/>
        <dbReference type="ChEBI" id="CHEBI:30616"/>
        <dbReference type="ChEBI" id="CHEBI:44337"/>
        <dbReference type="ChEBI" id="CHEBI:57936"/>
        <dbReference type="ChEBI" id="CHEBI:456216"/>
        <dbReference type="EC" id="2.7.2.8"/>
    </reaction>
</comment>
<evidence type="ECO:0000313" key="10">
    <source>
        <dbReference type="EMBL" id="SCW21629.1"/>
    </source>
</evidence>
<evidence type="ECO:0000256" key="8">
    <source>
        <dbReference type="HAMAP-Rule" id="MF_00082"/>
    </source>
</evidence>
<evidence type="ECO:0000256" key="2">
    <source>
        <dbReference type="ARBA" id="ARBA00022571"/>
    </source>
</evidence>
<dbReference type="InterPro" id="IPR041727">
    <property type="entry name" value="NAGK-C"/>
</dbReference>
<organism evidence="10">
    <name type="scientific">Dichotomaria marginata</name>
    <dbReference type="NCBI Taxonomy" id="268567"/>
    <lineage>
        <taxon>Eukaryota</taxon>
        <taxon>Rhodophyta</taxon>
        <taxon>Florideophyceae</taxon>
        <taxon>Nemaliophycidae</taxon>
        <taxon>Nemaliales</taxon>
        <taxon>Galaxauraceae</taxon>
        <taxon>Dichotomaria</taxon>
    </lineage>
</organism>
<protein>
    <recommendedName>
        <fullName evidence="8">Acetylglutamate kinase</fullName>
        <ecNumber evidence="8">2.7.2.8</ecNumber>
    </recommendedName>
    <alternativeName>
        <fullName evidence="8">N-acetyl-L-glutamate 5-phosphotransferase</fullName>
    </alternativeName>
    <alternativeName>
        <fullName evidence="8">NAG kinase</fullName>
        <shortName evidence="8">NAGK</shortName>
    </alternativeName>
</protein>
<proteinExistence type="inferred from homology"/>
<keyword evidence="10" id="KW-0934">Plastid</keyword>
<dbReference type="InterPro" id="IPR001057">
    <property type="entry name" value="Glu/AcGlu_kinase"/>
</dbReference>
<feature type="binding site" evidence="8">
    <location>
        <position position="85"/>
    </location>
    <ligand>
        <name>substrate</name>
    </ligand>
</feature>
<comment type="subcellular location">
    <subcellularLocation>
        <location evidence="8">Plastid</location>
        <location evidence="8">Chloroplast</location>
    </subcellularLocation>
</comment>
<keyword evidence="2 8" id="KW-0055">Arginine biosynthesis</keyword>
<dbReference type="GO" id="GO:0009507">
    <property type="term" value="C:chloroplast"/>
    <property type="evidence" value="ECO:0007669"/>
    <property type="project" value="UniProtKB-SubCell"/>
</dbReference>
<dbReference type="PRINTS" id="PR00474">
    <property type="entry name" value="GLU5KINASE"/>
</dbReference>
<dbReference type="RefSeq" id="YP_009313375.1">
    <property type="nucleotide sequence ID" value="NC_031656.1"/>
</dbReference>
<dbReference type="GO" id="GO:0042450">
    <property type="term" value="P:L-arginine biosynthetic process via ornithine"/>
    <property type="evidence" value="ECO:0007669"/>
    <property type="project" value="UniProtKB-UniRule"/>
</dbReference>
<dbReference type="InterPro" id="IPR004662">
    <property type="entry name" value="AcgluKinase_fam"/>
</dbReference>
<dbReference type="Pfam" id="PF00696">
    <property type="entry name" value="AA_kinase"/>
    <property type="match status" value="1"/>
</dbReference>
<dbReference type="PANTHER" id="PTHR23342:SF0">
    <property type="entry name" value="N-ACETYLGLUTAMATE SYNTHASE, MITOCHONDRIAL"/>
    <property type="match status" value="1"/>
</dbReference>
<feature type="binding site" evidence="8">
    <location>
        <begin position="63"/>
        <end position="64"/>
    </location>
    <ligand>
        <name>substrate</name>
    </ligand>
</feature>
<dbReference type="Gene3D" id="3.40.1160.10">
    <property type="entry name" value="Acetylglutamate kinase-like"/>
    <property type="match status" value="1"/>
</dbReference>
<comment type="similarity">
    <text evidence="8">Belongs to the acetylglutamate kinase family. ArgB subfamily.</text>
</comment>
<evidence type="ECO:0000256" key="7">
    <source>
        <dbReference type="ARBA" id="ARBA00022840"/>
    </source>
</evidence>
<reference evidence="10" key="1">
    <citation type="submission" date="2016-10" db="EMBL/GenBank/DDBJ databases">
        <title>Chloroplast genomes as a tool to resolve red algal phylogenies: a case study in the Nemaliales.</title>
        <authorList>
            <person name="Costa J.F."/>
            <person name="Lin S.M."/>
            <person name="Macaya E.C."/>
            <person name="Fernandez-Garcia C."/>
            <person name="Verbruggen H."/>
        </authorList>
    </citation>
    <scope>NUCLEOTIDE SEQUENCE</scope>
    <source>
        <strain evidence="10">HV04060</strain>
    </source>
</reference>
<feature type="site" description="Transition state stabilizer" evidence="8">
    <location>
        <position position="28"/>
    </location>
</feature>
<dbReference type="UniPathway" id="UPA00068">
    <property type="reaction ID" value="UER00107"/>
</dbReference>
<dbReference type="InterPro" id="IPR036393">
    <property type="entry name" value="AceGlu_kinase-like_sf"/>
</dbReference>
<feature type="binding site" evidence="8">
    <location>
        <position position="178"/>
    </location>
    <ligand>
        <name>substrate</name>
    </ligand>
</feature>
<gene>
    <name evidence="8 10" type="primary">argB</name>
    <name evidence="10" type="ORF">HV04060_206</name>
</gene>
<reference evidence="10" key="2">
    <citation type="submission" date="2016-10" db="EMBL/GenBank/DDBJ databases">
        <authorList>
            <person name="de Groot N.N."/>
        </authorList>
    </citation>
    <scope>NUCLEOTIDE SEQUENCE</scope>
    <source>
        <strain evidence="10">HV04060</strain>
    </source>
</reference>
<evidence type="ECO:0000256" key="1">
    <source>
        <dbReference type="ARBA" id="ARBA00004828"/>
    </source>
</evidence>
<comment type="function">
    <text evidence="8">Catalyzes the ATP-dependent phosphorylation of N-acetyl-L-glutamate.</text>
</comment>
<keyword evidence="10" id="KW-0150">Chloroplast</keyword>
<keyword evidence="6 8" id="KW-0418">Kinase</keyword>
<geneLocation type="chloroplast" evidence="10"/>
<dbReference type="CDD" id="cd04250">
    <property type="entry name" value="AAK_NAGK-C"/>
    <property type="match status" value="1"/>
</dbReference>
<dbReference type="FunFam" id="3.40.1160.10:FF:000004">
    <property type="entry name" value="Acetylglutamate kinase"/>
    <property type="match status" value="1"/>
</dbReference>
<dbReference type="GeneID" id="29998581"/>
<dbReference type="GO" id="GO:0005524">
    <property type="term" value="F:ATP binding"/>
    <property type="evidence" value="ECO:0007669"/>
    <property type="project" value="UniProtKB-UniRule"/>
</dbReference>
<evidence type="ECO:0000256" key="5">
    <source>
        <dbReference type="ARBA" id="ARBA00022741"/>
    </source>
</evidence>
<keyword evidence="4 8" id="KW-0808">Transferase</keyword>
<evidence type="ECO:0000259" key="9">
    <source>
        <dbReference type="Pfam" id="PF00696"/>
    </source>
</evidence>
<dbReference type="EC" id="2.7.2.8" evidence="8"/>
<feature type="site" description="Transition state stabilizer" evidence="8">
    <location>
        <position position="241"/>
    </location>
</feature>
<dbReference type="SUPFAM" id="SSF53633">
    <property type="entry name" value="Carbamate kinase-like"/>
    <property type="match status" value="1"/>
</dbReference>
<dbReference type="GO" id="GO:0003991">
    <property type="term" value="F:acetylglutamate kinase activity"/>
    <property type="evidence" value="ECO:0007669"/>
    <property type="project" value="UniProtKB-UniRule"/>
</dbReference>
<dbReference type="NCBIfam" id="TIGR00761">
    <property type="entry name" value="argB"/>
    <property type="match status" value="1"/>
</dbReference>
<evidence type="ECO:0000256" key="3">
    <source>
        <dbReference type="ARBA" id="ARBA00022605"/>
    </source>
</evidence>
<keyword evidence="5 8" id="KW-0547">Nucleotide-binding</keyword>
<dbReference type="PANTHER" id="PTHR23342">
    <property type="entry name" value="N-ACETYLGLUTAMATE SYNTHASE"/>
    <property type="match status" value="1"/>
</dbReference>
<dbReference type="HAMAP" id="MF_00082">
    <property type="entry name" value="ArgB"/>
    <property type="match status" value="1"/>
</dbReference>
<evidence type="ECO:0000256" key="6">
    <source>
        <dbReference type="ARBA" id="ARBA00022777"/>
    </source>
</evidence>
<dbReference type="EMBL" id="LT622864">
    <property type="protein sequence ID" value="SCW21629.1"/>
    <property type="molecule type" value="Genomic_DNA"/>
</dbReference>
<dbReference type="InterPro" id="IPR001048">
    <property type="entry name" value="Asp/Glu/Uridylate_kinase"/>
</dbReference>
<evidence type="ECO:0000256" key="4">
    <source>
        <dbReference type="ARBA" id="ARBA00022679"/>
    </source>
</evidence>